<proteinExistence type="predicted"/>
<accession>A0A7W3PNK5</accession>
<gene>
    <name evidence="1" type="ORF">FB555_000374</name>
</gene>
<sequence length="281" mass="30919">MSESPTGFDNVAKQMFEDLFGMSSGYLLDFSNGTFASFVQTCLGFNPYARYDGSKAVILRQIWLNEPFADVAKLNLDLLERWKLNKLKTDEDPTKYEQHVLETITALFSSSERPALTTDDLAFLDMALGAVDLAALPSELTARQVVASRLDEIDRALDAGAPLAVIFLVGSTLEGLLAELAQAQATTFTTSPVAPRTRGAVKPLDTWTLSELIAVSRALGVLSEDVAKHADQVRNFRNYIHPRQQLKESFEPRMETARIAQQVLRAALVDLKELTGAPTPN</sequence>
<protein>
    <submittedName>
        <fullName evidence="1">CheY-like chemotaxis protein</fullName>
    </submittedName>
</protein>
<dbReference type="EMBL" id="JACGWU010000001">
    <property type="protein sequence ID" value="MBA8828303.1"/>
    <property type="molecule type" value="Genomic_DNA"/>
</dbReference>
<keyword evidence="2" id="KW-1185">Reference proteome</keyword>
<organism evidence="1 2">
    <name type="scientific">Alpinimonas psychrophila</name>
    <dbReference type="NCBI Taxonomy" id="748908"/>
    <lineage>
        <taxon>Bacteria</taxon>
        <taxon>Bacillati</taxon>
        <taxon>Actinomycetota</taxon>
        <taxon>Actinomycetes</taxon>
        <taxon>Micrococcales</taxon>
        <taxon>Microbacteriaceae</taxon>
        <taxon>Alpinimonas</taxon>
    </lineage>
</organism>
<evidence type="ECO:0000313" key="1">
    <source>
        <dbReference type="EMBL" id="MBA8828303.1"/>
    </source>
</evidence>
<reference evidence="1 2" key="1">
    <citation type="submission" date="2020-07" db="EMBL/GenBank/DDBJ databases">
        <title>Sequencing the genomes of 1000 actinobacteria strains.</title>
        <authorList>
            <person name="Klenk H.-P."/>
        </authorList>
    </citation>
    <scope>NUCLEOTIDE SEQUENCE [LARGE SCALE GENOMIC DNA]</scope>
    <source>
        <strain evidence="1 2">DSM 23737</strain>
    </source>
</reference>
<comment type="caution">
    <text evidence="1">The sequence shown here is derived from an EMBL/GenBank/DDBJ whole genome shotgun (WGS) entry which is preliminary data.</text>
</comment>
<dbReference type="RefSeq" id="WP_220475739.1">
    <property type="nucleotide sequence ID" value="NZ_JACGWU010000001.1"/>
</dbReference>
<dbReference type="Proteomes" id="UP000524237">
    <property type="component" value="Unassembled WGS sequence"/>
</dbReference>
<name>A0A7W3PNK5_9MICO</name>
<dbReference type="AlphaFoldDB" id="A0A7W3PNK5"/>
<evidence type="ECO:0000313" key="2">
    <source>
        <dbReference type="Proteomes" id="UP000524237"/>
    </source>
</evidence>